<dbReference type="Gene3D" id="1.10.630.10">
    <property type="entry name" value="Cytochrome P450"/>
    <property type="match status" value="1"/>
</dbReference>
<feature type="transmembrane region" description="Helical" evidence="8">
    <location>
        <begin position="20"/>
        <end position="40"/>
    </location>
</feature>
<dbReference type="InterPro" id="IPR002403">
    <property type="entry name" value="Cyt_P450_E_grp-IV"/>
</dbReference>
<evidence type="ECO:0000256" key="2">
    <source>
        <dbReference type="ARBA" id="ARBA00010617"/>
    </source>
</evidence>
<protein>
    <submittedName>
        <fullName evidence="9">Ent-kaurene oxidase-like protein</fullName>
    </submittedName>
</protein>
<evidence type="ECO:0000256" key="4">
    <source>
        <dbReference type="ARBA" id="ARBA00023002"/>
    </source>
</evidence>
<comment type="caution">
    <text evidence="9">The sequence shown here is derived from an EMBL/GenBank/DDBJ whole genome shotgun (WGS) entry which is preliminary data.</text>
</comment>
<evidence type="ECO:0000313" key="10">
    <source>
        <dbReference type="Proteomes" id="UP000029964"/>
    </source>
</evidence>
<dbReference type="HOGENOM" id="CLU_022195_0_1_1"/>
<dbReference type="GO" id="GO:0004497">
    <property type="term" value="F:monooxygenase activity"/>
    <property type="evidence" value="ECO:0007669"/>
    <property type="project" value="UniProtKB-KW"/>
</dbReference>
<dbReference type="OrthoDB" id="1844152at2759"/>
<dbReference type="InterPro" id="IPR001128">
    <property type="entry name" value="Cyt_P450"/>
</dbReference>
<dbReference type="SUPFAM" id="SSF48264">
    <property type="entry name" value="Cytochrome P450"/>
    <property type="match status" value="1"/>
</dbReference>
<reference evidence="10" key="1">
    <citation type="journal article" date="2014" name="Genome Announc.">
        <title>Genome sequence and annotation of Acremonium chrysogenum, producer of the beta-lactam antibiotic cephalosporin C.</title>
        <authorList>
            <person name="Terfehr D."/>
            <person name="Dahlmann T.A."/>
            <person name="Specht T."/>
            <person name="Zadra I."/>
            <person name="Kuernsteiner H."/>
            <person name="Kueck U."/>
        </authorList>
    </citation>
    <scope>NUCLEOTIDE SEQUENCE [LARGE SCALE GENOMIC DNA]</scope>
    <source>
        <strain evidence="10">ATCC 11550 / CBS 779.69 / DSM 880 / IAM 14645 / JCM 23072 / IMI 49137</strain>
    </source>
</reference>
<dbReference type="EMBL" id="JPKY01000056">
    <property type="protein sequence ID" value="KFH44026.1"/>
    <property type="molecule type" value="Genomic_DNA"/>
</dbReference>
<keyword evidence="5 7" id="KW-0408">Iron</keyword>
<evidence type="ECO:0000256" key="5">
    <source>
        <dbReference type="ARBA" id="ARBA00023004"/>
    </source>
</evidence>
<gene>
    <name evidence="9" type="ORF">ACRE_051850</name>
</gene>
<dbReference type="GO" id="GO:0020037">
    <property type="term" value="F:heme binding"/>
    <property type="evidence" value="ECO:0007669"/>
    <property type="project" value="InterPro"/>
</dbReference>
<keyword evidence="6" id="KW-0503">Monooxygenase</keyword>
<keyword evidence="10" id="KW-1185">Reference proteome</keyword>
<proteinExistence type="inferred from homology"/>
<dbReference type="Pfam" id="PF00067">
    <property type="entry name" value="p450"/>
    <property type="match status" value="1"/>
</dbReference>
<evidence type="ECO:0000256" key="8">
    <source>
        <dbReference type="SAM" id="Phobius"/>
    </source>
</evidence>
<keyword evidence="8" id="KW-0472">Membrane</keyword>
<comment type="cofactor">
    <cofactor evidence="1 7">
        <name>heme</name>
        <dbReference type="ChEBI" id="CHEBI:30413"/>
    </cofactor>
</comment>
<evidence type="ECO:0000313" key="9">
    <source>
        <dbReference type="EMBL" id="KFH44026.1"/>
    </source>
</evidence>
<dbReference type="GO" id="GO:0005506">
    <property type="term" value="F:iron ion binding"/>
    <property type="evidence" value="ECO:0007669"/>
    <property type="project" value="InterPro"/>
</dbReference>
<name>A0A086T3U4_HAPC1</name>
<dbReference type="STRING" id="857340.A0A086T3U4"/>
<dbReference type="InterPro" id="IPR036396">
    <property type="entry name" value="Cyt_P450_sf"/>
</dbReference>
<evidence type="ECO:0000256" key="1">
    <source>
        <dbReference type="ARBA" id="ARBA00001971"/>
    </source>
</evidence>
<evidence type="ECO:0000256" key="6">
    <source>
        <dbReference type="ARBA" id="ARBA00023033"/>
    </source>
</evidence>
<dbReference type="GO" id="GO:0016705">
    <property type="term" value="F:oxidoreductase activity, acting on paired donors, with incorporation or reduction of molecular oxygen"/>
    <property type="evidence" value="ECO:0007669"/>
    <property type="project" value="InterPro"/>
</dbReference>
<dbReference type="AlphaFoldDB" id="A0A086T3U4"/>
<keyword evidence="8" id="KW-1133">Transmembrane helix</keyword>
<feature type="binding site" description="axial binding residue" evidence="7">
    <location>
        <position position="476"/>
    </location>
    <ligand>
        <name>heme</name>
        <dbReference type="ChEBI" id="CHEBI:30413"/>
    </ligand>
    <ligandPart>
        <name>Fe</name>
        <dbReference type="ChEBI" id="CHEBI:18248"/>
    </ligandPart>
</feature>
<dbReference type="PANTHER" id="PTHR46206:SF9">
    <property type="entry name" value="CYTOCHROME P450"/>
    <property type="match status" value="1"/>
</dbReference>
<comment type="similarity">
    <text evidence="2">Belongs to the cytochrome P450 family.</text>
</comment>
<keyword evidence="8" id="KW-0812">Transmembrane</keyword>
<accession>A0A086T3U4</accession>
<sequence length="533" mass="61124">MFQNEWSLVWDPLRKFLEALSYANIAAILCTVCWLSTILLQKKPGLANAPVHGYRSMFEPSLLLRARFITGARDVIMTGYEKFKEVPFVIKCYKYDLTILPVRYLDEVRTTPASKLDLKAIHVENVIPRYTYAQLFPDSDLHFRVVRQKLGVVKENNKYFFLARNELNFGWERDIPQSTEWIEIDIQKTMRGLIARMFAKIFLGNLVCRDADCLQLLDEYTMDFFLTAFTLKMFPAWAHPIVARCIPARRRLKEKLDAATRIVEPLLEKHLDALNRKNEGEKVDEEDTLLHWLIDNSTPKENNAPAHALRILQLTLASIHSTAAGLSNVVYDLVAHPEWIPGLVEEIAQVTKELGNFDEITDPAEAHRWLSHLEKLDSFIVEVQRHHPAMLLIPQRMALEPFTFKDGLHVPAGTRIAWATHARVHDPEVTPNPDAFDPMRSYRKRHQDPSGMALTGHQAVTITKDHIGFGHGVQACPGRFLAVNQMKTILMRLLTECELQYPEGKSRPRSIYMEENAFPDPSATLMIRTKVAK</sequence>
<evidence type="ECO:0000256" key="3">
    <source>
        <dbReference type="ARBA" id="ARBA00022723"/>
    </source>
</evidence>
<keyword evidence="4" id="KW-0560">Oxidoreductase</keyword>
<keyword evidence="3 7" id="KW-0479">Metal-binding</keyword>
<dbReference type="CDD" id="cd11041">
    <property type="entry name" value="CYP503A1-like"/>
    <property type="match status" value="1"/>
</dbReference>
<dbReference type="PANTHER" id="PTHR46206">
    <property type="entry name" value="CYTOCHROME P450"/>
    <property type="match status" value="1"/>
</dbReference>
<evidence type="ECO:0000256" key="7">
    <source>
        <dbReference type="PIRSR" id="PIRSR602403-1"/>
    </source>
</evidence>
<organism evidence="9 10">
    <name type="scientific">Hapsidospora chrysogenum (strain ATCC 11550 / CBS 779.69 / DSM 880 / IAM 14645 / JCM 23072 / IMI 49137)</name>
    <name type="common">Acremonium chrysogenum</name>
    <dbReference type="NCBI Taxonomy" id="857340"/>
    <lineage>
        <taxon>Eukaryota</taxon>
        <taxon>Fungi</taxon>
        <taxon>Dikarya</taxon>
        <taxon>Ascomycota</taxon>
        <taxon>Pezizomycotina</taxon>
        <taxon>Sordariomycetes</taxon>
        <taxon>Hypocreomycetidae</taxon>
        <taxon>Hypocreales</taxon>
        <taxon>Bionectriaceae</taxon>
        <taxon>Hapsidospora</taxon>
    </lineage>
</organism>
<dbReference type="Proteomes" id="UP000029964">
    <property type="component" value="Unassembled WGS sequence"/>
</dbReference>
<keyword evidence="7" id="KW-0349">Heme</keyword>
<dbReference type="PRINTS" id="PR00465">
    <property type="entry name" value="EP450IV"/>
</dbReference>